<dbReference type="Gene3D" id="1.20.1250.20">
    <property type="entry name" value="MFS general substrate transporter like domains"/>
    <property type="match status" value="1"/>
</dbReference>
<feature type="transmembrane region" description="Helical" evidence="8">
    <location>
        <begin position="209"/>
        <end position="228"/>
    </location>
</feature>
<feature type="transmembrane region" description="Helical" evidence="8">
    <location>
        <begin position="312"/>
        <end position="330"/>
    </location>
</feature>
<organism evidence="10 11">
    <name type="scientific">Nocardiopsis sinuspersici</name>
    <dbReference type="NCBI Taxonomy" id="501010"/>
    <lineage>
        <taxon>Bacteria</taxon>
        <taxon>Bacillati</taxon>
        <taxon>Actinomycetota</taxon>
        <taxon>Actinomycetes</taxon>
        <taxon>Streptosporangiales</taxon>
        <taxon>Nocardiopsidaceae</taxon>
        <taxon>Nocardiopsis</taxon>
    </lineage>
</organism>
<keyword evidence="3" id="KW-1003">Cell membrane</keyword>
<comment type="caution">
    <text evidence="10">The sequence shown here is derived from an EMBL/GenBank/DDBJ whole genome shotgun (WGS) entry which is preliminary data.</text>
</comment>
<dbReference type="GO" id="GO:0022857">
    <property type="term" value="F:transmembrane transporter activity"/>
    <property type="evidence" value="ECO:0007669"/>
    <property type="project" value="InterPro"/>
</dbReference>
<keyword evidence="5 8" id="KW-1133">Transmembrane helix</keyword>
<feature type="transmembrane region" description="Helical" evidence="8">
    <location>
        <begin position="470"/>
        <end position="499"/>
    </location>
</feature>
<keyword evidence="6 8" id="KW-0472">Membrane</keyword>
<feature type="transmembrane region" description="Helical" evidence="8">
    <location>
        <begin position="173"/>
        <end position="197"/>
    </location>
</feature>
<dbReference type="PANTHER" id="PTHR42718:SF47">
    <property type="entry name" value="METHYL VIOLOGEN RESISTANCE PROTEIN SMVA"/>
    <property type="match status" value="1"/>
</dbReference>
<evidence type="ECO:0000313" key="11">
    <source>
        <dbReference type="Proteomes" id="UP000189004"/>
    </source>
</evidence>
<dbReference type="SUPFAM" id="SSF103473">
    <property type="entry name" value="MFS general substrate transporter"/>
    <property type="match status" value="1"/>
</dbReference>
<proteinExistence type="predicted"/>
<evidence type="ECO:0000313" key="10">
    <source>
        <dbReference type="EMBL" id="OOC55418.1"/>
    </source>
</evidence>
<protein>
    <submittedName>
        <fullName evidence="10">MFS transporter</fullName>
    </submittedName>
</protein>
<feature type="transmembrane region" description="Helical" evidence="8">
    <location>
        <begin position="59"/>
        <end position="77"/>
    </location>
</feature>
<evidence type="ECO:0000256" key="3">
    <source>
        <dbReference type="ARBA" id="ARBA00022475"/>
    </source>
</evidence>
<dbReference type="OrthoDB" id="3218509at2"/>
<dbReference type="Proteomes" id="UP000189004">
    <property type="component" value="Unassembled WGS sequence"/>
</dbReference>
<feature type="transmembrane region" description="Helical" evidence="8">
    <location>
        <begin position="342"/>
        <end position="362"/>
    </location>
</feature>
<feature type="transmembrane region" description="Helical" evidence="8">
    <location>
        <begin position="114"/>
        <end position="135"/>
    </location>
</feature>
<evidence type="ECO:0000256" key="8">
    <source>
        <dbReference type="SAM" id="Phobius"/>
    </source>
</evidence>
<dbReference type="Gene3D" id="1.20.1720.10">
    <property type="entry name" value="Multidrug resistance protein D"/>
    <property type="match status" value="1"/>
</dbReference>
<evidence type="ECO:0000256" key="1">
    <source>
        <dbReference type="ARBA" id="ARBA00004651"/>
    </source>
</evidence>
<evidence type="ECO:0000256" key="7">
    <source>
        <dbReference type="SAM" id="MobiDB-lite"/>
    </source>
</evidence>
<dbReference type="InterPro" id="IPR036259">
    <property type="entry name" value="MFS_trans_sf"/>
</dbReference>
<dbReference type="EMBL" id="MCOK01000001">
    <property type="protein sequence ID" value="OOC55418.1"/>
    <property type="molecule type" value="Genomic_DNA"/>
</dbReference>
<keyword evidence="2" id="KW-0813">Transport</keyword>
<reference evidence="11" key="1">
    <citation type="submission" date="2016-08" db="EMBL/GenBank/DDBJ databases">
        <authorList>
            <person name="Tokovenko B."/>
            <person name="Kalinowski J."/>
        </authorList>
    </citation>
    <scope>NUCLEOTIDE SEQUENCE [LARGE SCALE GENOMIC DNA]</scope>
    <source>
        <strain evidence="11">UTMC102</strain>
    </source>
</reference>
<dbReference type="GO" id="GO:0005886">
    <property type="term" value="C:plasma membrane"/>
    <property type="evidence" value="ECO:0007669"/>
    <property type="project" value="UniProtKB-SubCell"/>
</dbReference>
<evidence type="ECO:0000256" key="6">
    <source>
        <dbReference type="ARBA" id="ARBA00023136"/>
    </source>
</evidence>
<feature type="transmembrane region" description="Helical" evidence="8">
    <location>
        <begin position="368"/>
        <end position="392"/>
    </location>
</feature>
<keyword evidence="11" id="KW-1185">Reference proteome</keyword>
<feature type="transmembrane region" description="Helical" evidence="8">
    <location>
        <begin position="240"/>
        <end position="256"/>
    </location>
</feature>
<dbReference type="InterPro" id="IPR011701">
    <property type="entry name" value="MFS"/>
</dbReference>
<evidence type="ECO:0000256" key="2">
    <source>
        <dbReference type="ARBA" id="ARBA00022448"/>
    </source>
</evidence>
<evidence type="ECO:0000256" key="4">
    <source>
        <dbReference type="ARBA" id="ARBA00022692"/>
    </source>
</evidence>
<feature type="transmembrane region" description="Helical" evidence="8">
    <location>
        <begin position="89"/>
        <end position="108"/>
    </location>
</feature>
<evidence type="ECO:0000256" key="5">
    <source>
        <dbReference type="ARBA" id="ARBA00022989"/>
    </source>
</evidence>
<name>A0A1V3C453_9ACTN</name>
<feature type="domain" description="Major facilitator superfamily (MFS) profile" evidence="9">
    <location>
        <begin position="23"/>
        <end position="460"/>
    </location>
</feature>
<dbReference type="RefSeq" id="WP_077691850.1">
    <property type="nucleotide sequence ID" value="NZ_MCOK01000001.1"/>
</dbReference>
<evidence type="ECO:0000259" key="9">
    <source>
        <dbReference type="PROSITE" id="PS50850"/>
    </source>
</evidence>
<dbReference type="Pfam" id="PF07690">
    <property type="entry name" value="MFS_1"/>
    <property type="match status" value="1"/>
</dbReference>
<comment type="subcellular location">
    <subcellularLocation>
        <location evidence="1">Cell membrane</location>
        <topology evidence="1">Multi-pass membrane protein</topology>
    </subcellularLocation>
</comment>
<dbReference type="AlphaFoldDB" id="A0A1V3C453"/>
<feature type="region of interest" description="Disordered" evidence="7">
    <location>
        <begin position="504"/>
        <end position="524"/>
    </location>
</feature>
<feature type="transmembrane region" description="Helical" evidence="8">
    <location>
        <begin position="413"/>
        <end position="430"/>
    </location>
</feature>
<dbReference type="InterPro" id="IPR020846">
    <property type="entry name" value="MFS_dom"/>
</dbReference>
<accession>A0A1V3C453</accession>
<gene>
    <name evidence="10" type="ORF">NOSIN_17685</name>
</gene>
<feature type="transmembrane region" description="Helical" evidence="8">
    <location>
        <begin position="276"/>
        <end position="300"/>
    </location>
</feature>
<keyword evidence="4 8" id="KW-0812">Transmembrane</keyword>
<feature type="transmembrane region" description="Helical" evidence="8">
    <location>
        <begin position="21"/>
        <end position="47"/>
    </location>
</feature>
<sequence>MRIPPKPPPPAGSEHGTVRTWAGLVLLLIPALLVSMDVSVLFVAAPAIAEALAPTAAQWLWMMDVYGFVLAALLVTMGGLGDRVGRRRLLLTGAVLFGAASALVALASTAELFIAGRVLLGVAGATLAPSTLSLIRGMFTDLRQRGMAVGAWTVAFTGGAVAGPVIGGLLLEFFWWGSVFLVNLPFMAVLVVAAPLLVPESRNPDAEGFDLPGAGLSLAAVLVLVHAAKRVAEHGIEVRSAAALAAGACLLVLFVVRQRRAAHPLVDVALLTRPAFAAAVGGNTVVSFAATGLGLLTFTFLQVVHGLSPLHAALWALPTFAGTALGATLAGRAAPRCRPGALMAAGLVLGAAGFTVVGFVGADTRLAVFVGGYTLLTCGVGVVATLANTLVLATAARERAGAAAGISETSTEFGAALGIAVLGTTAATVYRTTMERELPGAGGAAAETVTGALAAAPRSEDPDVLLDTAFAAYTAGVNTAALTGACVLAAVALLVAAALRGLPAGTGEPVPRTREPVRGAPDRP</sequence>
<feature type="compositionally biased region" description="Basic and acidic residues" evidence="7">
    <location>
        <begin position="511"/>
        <end position="524"/>
    </location>
</feature>
<feature type="transmembrane region" description="Helical" evidence="8">
    <location>
        <begin position="147"/>
        <end position="167"/>
    </location>
</feature>
<dbReference type="CDD" id="cd17321">
    <property type="entry name" value="MFS_MMR_MDR_like"/>
    <property type="match status" value="1"/>
</dbReference>
<dbReference type="PROSITE" id="PS50850">
    <property type="entry name" value="MFS"/>
    <property type="match status" value="1"/>
</dbReference>
<dbReference type="PANTHER" id="PTHR42718">
    <property type="entry name" value="MAJOR FACILITATOR SUPERFAMILY MULTIDRUG TRANSPORTER MFSC"/>
    <property type="match status" value="1"/>
</dbReference>